<feature type="non-terminal residue" evidence="3">
    <location>
        <position position="89"/>
    </location>
</feature>
<proteinExistence type="predicted"/>
<organism evidence="3 4">
    <name type="scientific">Piaya cayana</name>
    <name type="common">Common squirrel cuckoo</name>
    <dbReference type="NCBI Taxonomy" id="33601"/>
    <lineage>
        <taxon>Eukaryota</taxon>
        <taxon>Metazoa</taxon>
        <taxon>Chordata</taxon>
        <taxon>Craniata</taxon>
        <taxon>Vertebrata</taxon>
        <taxon>Euteleostomi</taxon>
        <taxon>Archelosauria</taxon>
        <taxon>Archosauria</taxon>
        <taxon>Dinosauria</taxon>
        <taxon>Saurischia</taxon>
        <taxon>Theropoda</taxon>
        <taxon>Coelurosauria</taxon>
        <taxon>Aves</taxon>
        <taxon>Neognathae</taxon>
        <taxon>Neoaves</taxon>
        <taxon>Otidimorphae</taxon>
        <taxon>Cuculiformes</taxon>
        <taxon>Coccyzidae</taxon>
        <taxon>Piaya</taxon>
    </lineage>
</organism>
<dbReference type="Proteomes" id="UP000653271">
    <property type="component" value="Unassembled WGS sequence"/>
</dbReference>
<dbReference type="AlphaFoldDB" id="A0A850WGD4"/>
<keyword evidence="4" id="KW-1185">Reference proteome</keyword>
<evidence type="ECO:0000313" key="4">
    <source>
        <dbReference type="Proteomes" id="UP000653271"/>
    </source>
</evidence>
<dbReference type="GO" id="GO:0004252">
    <property type="term" value="F:serine-type endopeptidase activity"/>
    <property type="evidence" value="ECO:0007669"/>
    <property type="project" value="InterPro"/>
</dbReference>
<evidence type="ECO:0000256" key="1">
    <source>
        <dbReference type="ARBA" id="ARBA00023157"/>
    </source>
</evidence>
<dbReference type="InterPro" id="IPR043504">
    <property type="entry name" value="Peptidase_S1_PA_chymotrypsin"/>
</dbReference>
<dbReference type="PANTHER" id="PTHR24252:SF8">
    <property type="entry name" value="ACROSIN"/>
    <property type="match status" value="1"/>
</dbReference>
<name>A0A850WGD4_PIACA</name>
<protein>
    <submittedName>
        <fullName evidence="3">ACRO protein</fullName>
    </submittedName>
</protein>
<dbReference type="GO" id="GO:0007340">
    <property type="term" value="P:acrosome reaction"/>
    <property type="evidence" value="ECO:0007669"/>
    <property type="project" value="TreeGrafter"/>
</dbReference>
<dbReference type="PANTHER" id="PTHR24252">
    <property type="entry name" value="ACROSIN-RELATED"/>
    <property type="match status" value="1"/>
</dbReference>
<evidence type="ECO:0000259" key="2">
    <source>
        <dbReference type="Pfam" id="PF00089"/>
    </source>
</evidence>
<sequence length="89" mass="9558">AGVTHLAQEAPEVQVRLVKRLVLHEDYDDVSQKNDVALVELEEPAGCGPFVQPVCVPDPSLSLSAMTKCYVSGWGTTSSRGERPRGHAA</sequence>
<dbReference type="Gene3D" id="2.40.10.10">
    <property type="entry name" value="Trypsin-like serine proteases"/>
    <property type="match status" value="1"/>
</dbReference>
<dbReference type="EMBL" id="WAAB01000838">
    <property type="protein sequence ID" value="NWH69666.1"/>
    <property type="molecule type" value="Genomic_DNA"/>
</dbReference>
<dbReference type="GO" id="GO:0006508">
    <property type="term" value="P:proteolysis"/>
    <property type="evidence" value="ECO:0007669"/>
    <property type="project" value="InterPro"/>
</dbReference>
<feature type="domain" description="Peptidase S1" evidence="2">
    <location>
        <begin position="5"/>
        <end position="81"/>
    </location>
</feature>
<dbReference type="SUPFAM" id="SSF50494">
    <property type="entry name" value="Trypsin-like serine proteases"/>
    <property type="match status" value="1"/>
</dbReference>
<dbReference type="OrthoDB" id="6339452at2759"/>
<evidence type="ECO:0000313" key="3">
    <source>
        <dbReference type="EMBL" id="NWH69666.1"/>
    </source>
</evidence>
<comment type="caution">
    <text evidence="3">The sequence shown here is derived from an EMBL/GenBank/DDBJ whole genome shotgun (WGS) entry which is preliminary data.</text>
</comment>
<dbReference type="InterPro" id="IPR001254">
    <property type="entry name" value="Trypsin_dom"/>
</dbReference>
<keyword evidence="1" id="KW-1015">Disulfide bond</keyword>
<dbReference type="Pfam" id="PF00089">
    <property type="entry name" value="Trypsin"/>
    <property type="match status" value="1"/>
</dbReference>
<accession>A0A850WGD4</accession>
<reference evidence="3" key="1">
    <citation type="submission" date="2019-09" db="EMBL/GenBank/DDBJ databases">
        <title>Bird 10,000 Genomes (B10K) Project - Family phase.</title>
        <authorList>
            <person name="Zhang G."/>
        </authorList>
    </citation>
    <scope>NUCLEOTIDE SEQUENCE</scope>
    <source>
        <strain evidence="3">B10K-DU-008-47</strain>
        <tissue evidence="3">Mixed tissue sample</tissue>
    </source>
</reference>
<gene>
    <name evidence="3" type="primary">Acr_0</name>
    <name evidence="3" type="ORF">PIACAY_R15129</name>
</gene>
<feature type="non-terminal residue" evidence="3">
    <location>
        <position position="1"/>
    </location>
</feature>
<dbReference type="InterPro" id="IPR009003">
    <property type="entry name" value="Peptidase_S1_PA"/>
</dbReference>